<evidence type="ECO:0000256" key="2">
    <source>
        <dbReference type="ARBA" id="ARBA00005417"/>
    </source>
</evidence>
<dbReference type="InterPro" id="IPR050095">
    <property type="entry name" value="ECF_ABC_transporter_ATP-bd"/>
</dbReference>
<dbReference type="FunFam" id="3.40.50.300:FF:000224">
    <property type="entry name" value="Energy-coupling factor transporter ATP-binding protein EcfA"/>
    <property type="match status" value="1"/>
</dbReference>
<dbReference type="AlphaFoldDB" id="A0A4D4JBD9"/>
<dbReference type="PROSITE" id="PS50893">
    <property type="entry name" value="ABC_TRANSPORTER_2"/>
    <property type="match status" value="1"/>
</dbReference>
<keyword evidence="4" id="KW-1003">Cell membrane</keyword>
<dbReference type="SUPFAM" id="SSF52540">
    <property type="entry name" value="P-loop containing nucleoside triphosphate hydrolases"/>
    <property type="match status" value="1"/>
</dbReference>
<keyword evidence="6" id="KW-0067">ATP-binding</keyword>
<evidence type="ECO:0000313" key="11">
    <source>
        <dbReference type="Proteomes" id="UP000298860"/>
    </source>
</evidence>
<evidence type="ECO:0000256" key="7">
    <source>
        <dbReference type="ARBA" id="ARBA00022967"/>
    </source>
</evidence>
<dbReference type="GO" id="GO:0016887">
    <property type="term" value="F:ATP hydrolysis activity"/>
    <property type="evidence" value="ECO:0007669"/>
    <property type="project" value="InterPro"/>
</dbReference>
<dbReference type="PANTHER" id="PTHR43553:SF21">
    <property type="entry name" value="ABC TRANSPORTER ATP-BINDING PROTEIN MA_1418-RELATED"/>
    <property type="match status" value="1"/>
</dbReference>
<keyword evidence="3" id="KW-0813">Transport</keyword>
<dbReference type="SMART" id="SM00382">
    <property type="entry name" value="AAA"/>
    <property type="match status" value="1"/>
</dbReference>
<dbReference type="CDD" id="cd03225">
    <property type="entry name" value="ABC_cobalt_CbiO_domain1"/>
    <property type="match status" value="1"/>
</dbReference>
<reference evidence="11" key="1">
    <citation type="submission" date="2019-04" db="EMBL/GenBank/DDBJ databases">
        <title>Draft genome sequence of Pseudonocardiaceae bacterium SL3-2-4.</title>
        <authorList>
            <person name="Ningsih F."/>
            <person name="Yokota A."/>
            <person name="Sakai Y."/>
            <person name="Nanatani K."/>
            <person name="Yabe S."/>
            <person name="Oetari A."/>
            <person name="Sjamsuridzal W."/>
        </authorList>
    </citation>
    <scope>NUCLEOTIDE SEQUENCE [LARGE SCALE GENOMIC DNA]</scope>
    <source>
        <strain evidence="11">SL3-2-4</strain>
    </source>
</reference>
<dbReference type="GO" id="GO:0005524">
    <property type="term" value="F:ATP binding"/>
    <property type="evidence" value="ECO:0007669"/>
    <property type="project" value="UniProtKB-KW"/>
</dbReference>
<dbReference type="InterPro" id="IPR003439">
    <property type="entry name" value="ABC_transporter-like_ATP-bd"/>
</dbReference>
<name>A0A4D4JBD9_9PSEU</name>
<comment type="similarity">
    <text evidence="2">Belongs to the ABC transporter superfamily.</text>
</comment>
<keyword evidence="11" id="KW-1185">Reference proteome</keyword>
<evidence type="ECO:0000256" key="4">
    <source>
        <dbReference type="ARBA" id="ARBA00022475"/>
    </source>
</evidence>
<evidence type="ECO:0000259" key="9">
    <source>
        <dbReference type="PROSITE" id="PS50893"/>
    </source>
</evidence>
<comment type="caution">
    <text evidence="10">The sequence shown here is derived from an EMBL/GenBank/DDBJ whole genome shotgun (WGS) entry which is preliminary data.</text>
</comment>
<accession>A0A4D4JBD9</accession>
<dbReference type="GO" id="GO:0043190">
    <property type="term" value="C:ATP-binding cassette (ABC) transporter complex"/>
    <property type="evidence" value="ECO:0007669"/>
    <property type="project" value="TreeGrafter"/>
</dbReference>
<organism evidence="10 11">
    <name type="scientific">Gandjariella thermophila</name>
    <dbReference type="NCBI Taxonomy" id="1931992"/>
    <lineage>
        <taxon>Bacteria</taxon>
        <taxon>Bacillati</taxon>
        <taxon>Actinomycetota</taxon>
        <taxon>Actinomycetes</taxon>
        <taxon>Pseudonocardiales</taxon>
        <taxon>Pseudonocardiaceae</taxon>
        <taxon>Gandjariella</taxon>
    </lineage>
</organism>
<dbReference type="OrthoDB" id="9806471at2"/>
<evidence type="ECO:0000313" key="10">
    <source>
        <dbReference type="EMBL" id="GDY32884.1"/>
    </source>
</evidence>
<dbReference type="InterPro" id="IPR027417">
    <property type="entry name" value="P-loop_NTPase"/>
</dbReference>
<dbReference type="Gene3D" id="3.40.50.300">
    <property type="entry name" value="P-loop containing nucleotide triphosphate hydrolases"/>
    <property type="match status" value="1"/>
</dbReference>
<dbReference type="EMBL" id="BJFL01000030">
    <property type="protein sequence ID" value="GDY32884.1"/>
    <property type="molecule type" value="Genomic_DNA"/>
</dbReference>
<evidence type="ECO:0000256" key="1">
    <source>
        <dbReference type="ARBA" id="ARBA00004236"/>
    </source>
</evidence>
<keyword evidence="7" id="KW-1278">Translocase</keyword>
<evidence type="ECO:0000256" key="5">
    <source>
        <dbReference type="ARBA" id="ARBA00022741"/>
    </source>
</evidence>
<sequence>MIRIDSLVYRYPTGVTALDGVSLRVEPGERVALIGRNGAGKTTLARHLNGILRPTAGSVHVDGWDTAEHTVAELAAKVGYLFQNPDEQLFARTVAEEVAFGPRNLGYPGDRRARLVRRALEDTRLTGLEEVHPYQLSLAERKRVALAAVLAMDTPILVLDEPTTGADHAGVRDVAAAVSELAGRGRTVLAVTHDMDFCAENFDRIVVLAGGRIVRDGSPDEVFRAGADLAQAGVEPPQLMRLSEALGWSRPATTVDAFVDRLASR</sequence>
<dbReference type="RefSeq" id="WP_137815874.1">
    <property type="nucleotide sequence ID" value="NZ_BJFL01000030.1"/>
</dbReference>
<dbReference type="InterPro" id="IPR003593">
    <property type="entry name" value="AAA+_ATPase"/>
</dbReference>
<dbReference type="GO" id="GO:0042626">
    <property type="term" value="F:ATPase-coupled transmembrane transporter activity"/>
    <property type="evidence" value="ECO:0007669"/>
    <property type="project" value="TreeGrafter"/>
</dbReference>
<dbReference type="InterPro" id="IPR015856">
    <property type="entry name" value="ABC_transpr_CbiO/EcfA_su"/>
</dbReference>
<dbReference type="Pfam" id="PF00005">
    <property type="entry name" value="ABC_tran"/>
    <property type="match status" value="1"/>
</dbReference>
<keyword evidence="8" id="KW-0472">Membrane</keyword>
<dbReference type="PANTHER" id="PTHR43553">
    <property type="entry name" value="HEAVY METAL TRANSPORTER"/>
    <property type="match status" value="1"/>
</dbReference>
<feature type="domain" description="ABC transporter" evidence="9">
    <location>
        <begin position="2"/>
        <end position="235"/>
    </location>
</feature>
<comment type="subcellular location">
    <subcellularLocation>
        <location evidence="1">Cell membrane</location>
    </subcellularLocation>
</comment>
<proteinExistence type="inferred from homology"/>
<evidence type="ECO:0000256" key="8">
    <source>
        <dbReference type="ARBA" id="ARBA00023136"/>
    </source>
</evidence>
<evidence type="ECO:0000256" key="3">
    <source>
        <dbReference type="ARBA" id="ARBA00022448"/>
    </source>
</evidence>
<protein>
    <recommendedName>
        <fullName evidence="9">ABC transporter domain-containing protein</fullName>
    </recommendedName>
</protein>
<gene>
    <name evidence="10" type="ORF">GTS_45170</name>
</gene>
<dbReference type="Proteomes" id="UP000298860">
    <property type="component" value="Unassembled WGS sequence"/>
</dbReference>
<keyword evidence="5" id="KW-0547">Nucleotide-binding</keyword>
<evidence type="ECO:0000256" key="6">
    <source>
        <dbReference type="ARBA" id="ARBA00022840"/>
    </source>
</evidence>